<dbReference type="SUPFAM" id="SSF53756">
    <property type="entry name" value="UDP-Glycosyltransferase/glycogen phosphorylase"/>
    <property type="match status" value="1"/>
</dbReference>
<gene>
    <name evidence="1" type="ORF">LMG3415_00156</name>
</gene>
<evidence type="ECO:0000313" key="2">
    <source>
        <dbReference type="Proteomes" id="UP000507140"/>
    </source>
</evidence>
<organism evidence="1 2">
    <name type="scientific">Achromobacter mucicolens</name>
    <dbReference type="NCBI Taxonomy" id="1389922"/>
    <lineage>
        <taxon>Bacteria</taxon>
        <taxon>Pseudomonadati</taxon>
        <taxon>Pseudomonadota</taxon>
        <taxon>Betaproteobacteria</taxon>
        <taxon>Burkholderiales</taxon>
        <taxon>Alcaligenaceae</taxon>
        <taxon>Achromobacter</taxon>
    </lineage>
</organism>
<keyword evidence="2" id="KW-1185">Reference proteome</keyword>
<dbReference type="EMBL" id="CADIKR010000001">
    <property type="protein sequence ID" value="CAB3816138.1"/>
    <property type="molecule type" value="Genomic_DNA"/>
</dbReference>
<sequence>MSPDNVSTPMDHPNARKGRILLVSYAFPPMQVQMTAAVYKPMAALARSGYDVDVVCADSFCAELPLDHSLLPFAEKTFGRIDRLRPAKNLMSLVRSSIRKLDRVPDLMTVLRESAYSKLMDMDLSQYDAVMTWSPFHSVNAVMTRVKKARRNVKWLAQFSDPWAGNPLEVSRLTKLWNARHEPRAVAAADFIVHSSRYSLDLMMQGQPESVRRRTDVIPHAFDEALFPQRPKARNDRIIMRYVGVLYGRRSPEPLFQALGRLFQRRPDLRGVLCLELIGLVPPEMLATEAAMSLPEGTVRAVGNVSFVESLEQMYDADILLLIEANVRQNLFLPSKLSDYIGADTPIVGLTPPGGSEDAMKHLGCWHARPSEVEDIEKAVEGAVDHVLRKDGSDWCNQAYRDTFSGNRIAQRFGKILEGL</sequence>
<comment type="caution">
    <text evidence="1">The sequence shown here is derived from an EMBL/GenBank/DDBJ whole genome shotgun (WGS) entry which is preliminary data.</text>
</comment>
<dbReference type="Gene3D" id="3.40.50.2000">
    <property type="entry name" value="Glycogen Phosphorylase B"/>
    <property type="match status" value="1"/>
</dbReference>
<evidence type="ECO:0000313" key="1">
    <source>
        <dbReference type="EMBL" id="CAB3816138.1"/>
    </source>
</evidence>
<reference evidence="1 2" key="1">
    <citation type="submission" date="2020-04" db="EMBL/GenBank/DDBJ databases">
        <authorList>
            <person name="De Canck E."/>
        </authorList>
    </citation>
    <scope>NUCLEOTIDE SEQUENCE [LARGE SCALE GENOMIC DNA]</scope>
    <source>
        <strain evidence="1 2">LMG 3415</strain>
    </source>
</reference>
<accession>A0ABM8L6H2</accession>
<protein>
    <recommendedName>
        <fullName evidence="3">Glycosyltransferase subfamily 4-like N-terminal domain-containing protein</fullName>
    </recommendedName>
</protein>
<proteinExistence type="predicted"/>
<dbReference type="Proteomes" id="UP000507140">
    <property type="component" value="Unassembled WGS sequence"/>
</dbReference>
<name>A0ABM8L6H2_9BURK</name>
<evidence type="ECO:0008006" key="3">
    <source>
        <dbReference type="Google" id="ProtNLM"/>
    </source>
</evidence>